<dbReference type="AlphaFoldDB" id="A0A2J0Z5Y8"/>
<organism evidence="2 3">
    <name type="scientific">Rhizobium meliloti</name>
    <name type="common">Ensifer meliloti</name>
    <name type="synonym">Sinorhizobium meliloti</name>
    <dbReference type="NCBI Taxonomy" id="382"/>
    <lineage>
        <taxon>Bacteria</taxon>
        <taxon>Pseudomonadati</taxon>
        <taxon>Pseudomonadota</taxon>
        <taxon>Alphaproteobacteria</taxon>
        <taxon>Hyphomicrobiales</taxon>
        <taxon>Rhizobiaceae</taxon>
        <taxon>Sinorhizobium/Ensifer group</taxon>
        <taxon>Sinorhizobium</taxon>
    </lineage>
</organism>
<dbReference type="EMBL" id="NJGD01000003">
    <property type="protein sequence ID" value="PJR15924.1"/>
    <property type="molecule type" value="Genomic_DNA"/>
</dbReference>
<feature type="domain" description="YjiS-like" evidence="1">
    <location>
        <begin position="30"/>
        <end position="61"/>
    </location>
</feature>
<sequence length="83" mass="9572">MREPQAIVVEPLAAAADELYRKFGVWKTARALMSAAWRRHQAQNQISHLSNRMRRDIGLPEAEEEFPISDIDAFIQARARRPD</sequence>
<proteinExistence type="predicted"/>
<evidence type="ECO:0000313" key="2">
    <source>
        <dbReference type="EMBL" id="PJR15924.1"/>
    </source>
</evidence>
<evidence type="ECO:0000313" key="3">
    <source>
        <dbReference type="Proteomes" id="UP000231987"/>
    </source>
</evidence>
<dbReference type="InterPro" id="IPR009506">
    <property type="entry name" value="YjiS-like"/>
</dbReference>
<gene>
    <name evidence="2" type="ORF">CEJ86_09520</name>
</gene>
<name>A0A2J0Z5Y8_RHIML</name>
<protein>
    <submittedName>
        <fullName evidence="2">DUF1127 domain-containing protein</fullName>
    </submittedName>
</protein>
<comment type="caution">
    <text evidence="2">The sequence shown here is derived from an EMBL/GenBank/DDBJ whole genome shotgun (WGS) entry which is preliminary data.</text>
</comment>
<accession>A0A2J0Z5Y8</accession>
<dbReference type="RefSeq" id="WP_100671417.1">
    <property type="nucleotide sequence ID" value="NZ_NJGD01000003.1"/>
</dbReference>
<evidence type="ECO:0000259" key="1">
    <source>
        <dbReference type="Pfam" id="PF06568"/>
    </source>
</evidence>
<dbReference type="Proteomes" id="UP000231987">
    <property type="component" value="Unassembled WGS sequence"/>
</dbReference>
<reference evidence="2 3" key="1">
    <citation type="submission" date="2017-06" db="EMBL/GenBank/DDBJ databases">
        <title>Ensifer strains isolated from leguminous trees and herbs display diverse denitrification phenotypes with some acting as strong N2O sinks.</title>
        <authorList>
            <person name="Woliy K."/>
            <person name="Mania D."/>
            <person name="Bakken L.R."/>
            <person name="Frostegard A."/>
        </authorList>
    </citation>
    <scope>NUCLEOTIDE SEQUENCE [LARGE SCALE GENOMIC DNA]</scope>
    <source>
        <strain evidence="2 3">AC50a</strain>
    </source>
</reference>
<dbReference type="Pfam" id="PF06568">
    <property type="entry name" value="YjiS-like"/>
    <property type="match status" value="1"/>
</dbReference>